<sequence length="70" mass="7982">MKQSVLYLRPLATTLSSISTMLNPDPIDMDVNSNPKIGVNQQFALSEPDFGRYHRDKNPKLIIKLCDMFN</sequence>
<reference evidence="2" key="1">
    <citation type="submission" date="2013-10" db="EMBL/GenBank/DDBJ databases">
        <title>Genome sequencing of Onchocerca volvulus.</title>
        <authorList>
            <person name="Cotton J."/>
            <person name="Tsai J."/>
            <person name="Stanley E."/>
            <person name="Tracey A."/>
            <person name="Holroyd N."/>
            <person name="Lustigman S."/>
            <person name="Berriman M."/>
        </authorList>
    </citation>
    <scope>NUCLEOTIDE SEQUENCE</scope>
</reference>
<dbReference type="Proteomes" id="UP000024404">
    <property type="component" value="Unassembled WGS sequence"/>
</dbReference>
<dbReference type="AlphaFoldDB" id="A0A8R1Y5J5"/>
<protein>
    <submittedName>
        <fullName evidence="1">Uncharacterized protein</fullName>
    </submittedName>
</protein>
<evidence type="ECO:0000313" key="2">
    <source>
        <dbReference type="Proteomes" id="UP000024404"/>
    </source>
</evidence>
<keyword evidence="2" id="KW-1185">Reference proteome</keyword>
<dbReference type="EnsemblMetazoa" id="OVOC9502.1">
    <property type="protein sequence ID" value="OVOC9502.1"/>
    <property type="gene ID" value="WBGene00246311"/>
</dbReference>
<proteinExistence type="predicted"/>
<evidence type="ECO:0000313" key="1">
    <source>
        <dbReference type="EnsemblMetazoa" id="OVOC9502.1"/>
    </source>
</evidence>
<name>A0A8R1Y5J5_ONCVO</name>
<reference evidence="1" key="2">
    <citation type="submission" date="2022-06" db="UniProtKB">
        <authorList>
            <consortium name="EnsemblMetazoa"/>
        </authorList>
    </citation>
    <scope>IDENTIFICATION</scope>
</reference>
<dbReference type="EMBL" id="CMVM020000283">
    <property type="status" value="NOT_ANNOTATED_CDS"/>
    <property type="molecule type" value="Genomic_DNA"/>
</dbReference>
<organism evidence="1 2">
    <name type="scientific">Onchocerca volvulus</name>
    <dbReference type="NCBI Taxonomy" id="6282"/>
    <lineage>
        <taxon>Eukaryota</taxon>
        <taxon>Metazoa</taxon>
        <taxon>Ecdysozoa</taxon>
        <taxon>Nematoda</taxon>
        <taxon>Chromadorea</taxon>
        <taxon>Rhabditida</taxon>
        <taxon>Spirurina</taxon>
        <taxon>Spiruromorpha</taxon>
        <taxon>Filarioidea</taxon>
        <taxon>Onchocercidae</taxon>
        <taxon>Onchocerca</taxon>
    </lineage>
</organism>
<accession>A0A8R1Y5J5</accession>